<feature type="region of interest" description="Disordered" evidence="1">
    <location>
        <begin position="106"/>
        <end position="147"/>
    </location>
</feature>
<protein>
    <submittedName>
        <fullName evidence="2">Uncharacterized protein</fullName>
    </submittedName>
</protein>
<dbReference type="EMBL" id="JAQYXL010000001">
    <property type="protein sequence ID" value="MEN3226278.1"/>
    <property type="molecule type" value="Genomic_DNA"/>
</dbReference>
<reference evidence="2 3" key="1">
    <citation type="journal article" date="2023" name="PLoS ONE">
        <title>Complete genome assembly of Hawai'i environmental nontuberculous mycobacteria reveals unexpected co-isolation with methylobacteria.</title>
        <authorList>
            <person name="Hendrix J."/>
            <person name="Epperson L.E."/>
            <person name="Tong E.I."/>
            <person name="Chan Y.L."/>
            <person name="Hasan N.A."/>
            <person name="Dawrs S.N."/>
            <person name="Norton G.J."/>
            <person name="Virdi R."/>
            <person name="Crooks J.L."/>
            <person name="Chan E.D."/>
            <person name="Honda J.R."/>
            <person name="Strong M."/>
        </authorList>
    </citation>
    <scope>NUCLEOTIDE SEQUENCE [LARGE SCALE GENOMIC DNA]</scope>
    <source>
        <strain evidence="2 3">NJH_HI01</strain>
    </source>
</reference>
<name>A0ABU9Z4U9_9HYPH</name>
<proteinExistence type="predicted"/>
<comment type="caution">
    <text evidence="2">The sequence shown here is derived from an EMBL/GenBank/DDBJ whole genome shotgun (WGS) entry which is preliminary data.</text>
</comment>
<organism evidence="2 3">
    <name type="scientific">Methylorubrum rhodesianum</name>
    <dbReference type="NCBI Taxonomy" id="29427"/>
    <lineage>
        <taxon>Bacteria</taxon>
        <taxon>Pseudomonadati</taxon>
        <taxon>Pseudomonadota</taxon>
        <taxon>Alphaproteobacteria</taxon>
        <taxon>Hyphomicrobiales</taxon>
        <taxon>Methylobacteriaceae</taxon>
        <taxon>Methylorubrum</taxon>
    </lineage>
</organism>
<gene>
    <name evidence="2" type="ORF">PUR21_01065</name>
</gene>
<keyword evidence="3" id="KW-1185">Reference proteome</keyword>
<accession>A0ABU9Z4U9</accession>
<evidence type="ECO:0000313" key="2">
    <source>
        <dbReference type="EMBL" id="MEN3226278.1"/>
    </source>
</evidence>
<dbReference type="Proteomes" id="UP001404845">
    <property type="component" value="Unassembled WGS sequence"/>
</dbReference>
<feature type="region of interest" description="Disordered" evidence="1">
    <location>
        <begin position="1"/>
        <end position="28"/>
    </location>
</feature>
<dbReference type="RefSeq" id="WP_200671029.1">
    <property type="nucleotide sequence ID" value="NZ_JACWCW010000032.1"/>
</dbReference>
<evidence type="ECO:0000256" key="1">
    <source>
        <dbReference type="SAM" id="MobiDB-lite"/>
    </source>
</evidence>
<evidence type="ECO:0000313" key="3">
    <source>
        <dbReference type="Proteomes" id="UP001404845"/>
    </source>
</evidence>
<sequence length="147" mass="15467">MEPSIRLTAERRHCGQVAGEPSEEADQSWARIRAAISVSPERKPSAGLWKRPGINFRQTAFLIGHSDAAHRQARNGGFNVPSGKRFCGATGADLGIYPNAQASQDSHRHGLLYGPGGGAPDEAARAEEGGSACGFDGSTPSRHFASA</sequence>